<evidence type="ECO:0000259" key="4">
    <source>
        <dbReference type="SMART" id="SM00062"/>
    </source>
</evidence>
<comment type="similarity">
    <text evidence="1">Belongs to the bacterial solute-binding protein 3 family.</text>
</comment>
<dbReference type="PANTHER" id="PTHR35936:SF25">
    <property type="entry name" value="ABC TRANSPORTER SUBSTRATE-BINDING PROTEIN"/>
    <property type="match status" value="1"/>
</dbReference>
<evidence type="ECO:0000256" key="1">
    <source>
        <dbReference type="ARBA" id="ARBA00010333"/>
    </source>
</evidence>
<sequence length="251" mass="28639">MRLLLLLFTLAFGCHLQAETIRLTNGEWSPYLGEKLPHHGVASRIVEEAFALQGIEVKWEFYPWARALRSAENGKSDGAAVWLRSPEREQAFFISDPVVDSGYYLFHRKDQVFDWQQVSDLHGKRLGGAIDYDYGQAFQQAESSGQLQVKRLSSEEQGLRMVLAGRLDAFPMDKVVAFDLLHSKFTTAERRQLSFHPLPLRSDSLHLLLSRKVAGNEAMLQRFNQGLQQLRDSGKVTQYLLEIQQPLSLSY</sequence>
<dbReference type="KEGG" id="pcam:HNE05_11555"/>
<reference evidence="5" key="1">
    <citation type="submission" date="2020-07" db="EMBL/GenBank/DDBJ databases">
        <title>Nitrate ammonifying Pseudomonas campi sp. nov. isolated from German agricultural grassland.</title>
        <authorList>
            <person name="Timsy T."/>
            <person name="Ulrich A."/>
            <person name="Spanner T."/>
            <person name="Foesel B."/>
            <person name="Kolb S."/>
            <person name="Horn M.A."/>
            <person name="Behrendt U."/>
        </authorList>
    </citation>
    <scope>NUCLEOTIDE SEQUENCE</scope>
    <source>
        <strain evidence="5">S1-A32-2</strain>
    </source>
</reference>
<evidence type="ECO:0000256" key="3">
    <source>
        <dbReference type="SAM" id="SignalP"/>
    </source>
</evidence>
<dbReference type="Gene3D" id="3.40.190.10">
    <property type="entry name" value="Periplasmic binding protein-like II"/>
    <property type="match status" value="2"/>
</dbReference>
<accession>A0A6M8FJ22</accession>
<dbReference type="Proteomes" id="UP000501379">
    <property type="component" value="Chromosome"/>
</dbReference>
<dbReference type="InterPro" id="IPR001638">
    <property type="entry name" value="Solute-binding_3/MltF_N"/>
</dbReference>
<dbReference type="RefSeq" id="WP_173208442.1">
    <property type="nucleotide sequence ID" value="NZ_CP053697.2"/>
</dbReference>
<keyword evidence="6" id="KW-1185">Reference proteome</keyword>
<keyword evidence="2 3" id="KW-0732">Signal</keyword>
<feature type="chain" id="PRO_5026704421" evidence="3">
    <location>
        <begin position="19"/>
        <end position="251"/>
    </location>
</feature>
<feature type="signal peptide" evidence="3">
    <location>
        <begin position="1"/>
        <end position="18"/>
    </location>
</feature>
<dbReference type="PANTHER" id="PTHR35936">
    <property type="entry name" value="MEMBRANE-BOUND LYTIC MUREIN TRANSGLYCOSYLASE F"/>
    <property type="match status" value="1"/>
</dbReference>
<dbReference type="SMART" id="SM00062">
    <property type="entry name" value="PBPb"/>
    <property type="match status" value="1"/>
</dbReference>
<organism evidence="5 6">
    <name type="scientific">Aquipseudomonas campi</name>
    <dbReference type="NCBI Taxonomy" id="2731681"/>
    <lineage>
        <taxon>Bacteria</taxon>
        <taxon>Pseudomonadati</taxon>
        <taxon>Pseudomonadota</taxon>
        <taxon>Gammaproteobacteria</taxon>
        <taxon>Pseudomonadales</taxon>
        <taxon>Pseudomonadaceae</taxon>
        <taxon>Aquipseudomonas</taxon>
    </lineage>
</organism>
<dbReference type="AlphaFoldDB" id="A0A6M8FJ22"/>
<dbReference type="Pfam" id="PF00497">
    <property type="entry name" value="SBP_bac_3"/>
    <property type="match status" value="1"/>
</dbReference>
<dbReference type="EMBL" id="CP053697">
    <property type="protein sequence ID" value="QKE63960.1"/>
    <property type="molecule type" value="Genomic_DNA"/>
</dbReference>
<evidence type="ECO:0000313" key="6">
    <source>
        <dbReference type="Proteomes" id="UP000501379"/>
    </source>
</evidence>
<feature type="domain" description="Solute-binding protein family 3/N-terminal" evidence="4">
    <location>
        <begin position="42"/>
        <end position="243"/>
    </location>
</feature>
<name>A0A6M8FJ22_9GAMM</name>
<proteinExistence type="inferred from homology"/>
<protein>
    <submittedName>
        <fullName evidence="5">Transporter substrate-binding domain-containing protein</fullName>
    </submittedName>
</protein>
<evidence type="ECO:0000313" key="5">
    <source>
        <dbReference type="EMBL" id="QKE63960.1"/>
    </source>
</evidence>
<gene>
    <name evidence="5" type="ORF">HNE05_11555</name>
</gene>
<evidence type="ECO:0000256" key="2">
    <source>
        <dbReference type="ARBA" id="ARBA00022729"/>
    </source>
</evidence>
<dbReference type="SUPFAM" id="SSF53850">
    <property type="entry name" value="Periplasmic binding protein-like II"/>
    <property type="match status" value="1"/>
</dbReference>